<dbReference type="GO" id="GO:0036158">
    <property type="term" value="P:outer dynein arm assembly"/>
    <property type="evidence" value="ECO:0007669"/>
    <property type="project" value="InterPro"/>
</dbReference>
<dbReference type="GO" id="GO:0036064">
    <property type="term" value="C:ciliary basal body"/>
    <property type="evidence" value="ECO:0007669"/>
    <property type="project" value="TreeGrafter"/>
</dbReference>
<dbReference type="PANTHER" id="PTHR46518:SF1">
    <property type="entry name" value="OUTER DYNEIN ARM-DOCKING COMPLEX SUBUNIT 3"/>
    <property type="match status" value="1"/>
</dbReference>
<dbReference type="InterPro" id="IPR033192">
    <property type="entry name" value="ODAD3"/>
</dbReference>
<protein>
    <submittedName>
        <fullName evidence="3">Uncharacterized protein LOC108741563</fullName>
    </submittedName>
</protein>
<evidence type="ECO:0000313" key="2">
    <source>
        <dbReference type="Proteomes" id="UP000192223"/>
    </source>
</evidence>
<accession>A0A1W4X790</accession>
<keyword evidence="2" id="KW-1185">Reference proteome</keyword>
<dbReference type="GeneID" id="108741563"/>
<dbReference type="GO" id="GO:0003341">
    <property type="term" value="P:cilium movement"/>
    <property type="evidence" value="ECO:0007669"/>
    <property type="project" value="InterPro"/>
</dbReference>
<feature type="coiled-coil region" evidence="1">
    <location>
        <begin position="47"/>
        <end position="77"/>
    </location>
</feature>
<gene>
    <name evidence="3" type="primary">LOC108741563</name>
</gene>
<evidence type="ECO:0000256" key="1">
    <source>
        <dbReference type="SAM" id="Coils"/>
    </source>
</evidence>
<name>A0A1W4X790_AGRPL</name>
<dbReference type="Proteomes" id="UP000192223">
    <property type="component" value="Unplaced"/>
</dbReference>
<dbReference type="RefSeq" id="XP_018331904.1">
    <property type="nucleotide sequence ID" value="XM_018476402.2"/>
</dbReference>
<dbReference type="GO" id="GO:0097542">
    <property type="term" value="C:ciliary tip"/>
    <property type="evidence" value="ECO:0007669"/>
    <property type="project" value="TreeGrafter"/>
</dbReference>
<dbReference type="GO" id="GO:0035253">
    <property type="term" value="C:ciliary rootlet"/>
    <property type="evidence" value="ECO:0007669"/>
    <property type="project" value="TreeGrafter"/>
</dbReference>
<evidence type="ECO:0000313" key="3">
    <source>
        <dbReference type="RefSeq" id="XP_018331904.1"/>
    </source>
</evidence>
<dbReference type="PANTHER" id="PTHR46518">
    <property type="entry name" value="COILED-COIL DOMAIN-CONTAINING PROTEIN 151"/>
    <property type="match status" value="1"/>
</dbReference>
<dbReference type="KEGG" id="apln:108741563"/>
<dbReference type="AlphaFoldDB" id="A0A1W4X790"/>
<keyword evidence="1" id="KW-0175">Coiled coil</keyword>
<dbReference type="OrthoDB" id="7447178at2759"/>
<dbReference type="InParanoid" id="A0A1W4X790"/>
<proteinExistence type="predicted"/>
<reference evidence="3" key="1">
    <citation type="submission" date="2025-08" db="UniProtKB">
        <authorList>
            <consortium name="RefSeq"/>
        </authorList>
    </citation>
    <scope>IDENTIFICATION</scope>
    <source>
        <tissue evidence="3">Entire body</tissue>
    </source>
</reference>
<sequence length="561" mass="65382">MNMLGALAVRVHGIQDERWMTKDKITQYKGMVTLFRRDRKILEADSAVARKKQKKELKNLQKEIERQRHDLDNAIRGDRQMLRTTLQENRAMQLAYQDMHPLKVVECLHQENFNKRKQLDRLNYHMSQRTDQLIALKLEQAQLEDNKKSDDCLVLPVEKVIEIVTGQVQDAVLKREAALSVRHTYKKILNILKQDALYFDAVLNAIKIDACNQSKCMLGATQLGQLATEYLDDRIEEFNNLEKLVKRDMKERENNLQELRNRVHSVSENMRFFLRRDSDINLGRVLLEKTYSDIALKDDIEYLEGVLTVLKNSFAVPNFEALLPCILEQDRQKNRLQELLATMTEYRDTLLKKKNHAALMHSVMVNSMVETTLEYKAQKKELLTKIAEQETRKKEVDEVCMHRYKLLAMVRTALLAIWVFTLIINYDEPKGKGKGVVVQDERASKPQQAAEQDYTNALTIIEAIEKRLTKVINYIAGFELTQEQKEQAYKLFEGINRYPKSLFSREEDTEDSLLGGFVMEDPNVLSRLEIKKKSKQLYDLCSVDPDLIPDDKKKSSKKKKK</sequence>
<organism evidence="2 3">
    <name type="scientific">Agrilus planipennis</name>
    <name type="common">Emerald ash borer</name>
    <name type="synonym">Agrilus marcopoli</name>
    <dbReference type="NCBI Taxonomy" id="224129"/>
    <lineage>
        <taxon>Eukaryota</taxon>
        <taxon>Metazoa</taxon>
        <taxon>Ecdysozoa</taxon>
        <taxon>Arthropoda</taxon>
        <taxon>Hexapoda</taxon>
        <taxon>Insecta</taxon>
        <taxon>Pterygota</taxon>
        <taxon>Neoptera</taxon>
        <taxon>Endopterygota</taxon>
        <taxon>Coleoptera</taxon>
        <taxon>Polyphaga</taxon>
        <taxon>Elateriformia</taxon>
        <taxon>Buprestoidea</taxon>
        <taxon>Buprestidae</taxon>
        <taxon>Agrilinae</taxon>
        <taxon>Agrilus</taxon>
    </lineage>
</organism>
<feature type="coiled-coil region" evidence="1">
    <location>
        <begin position="242"/>
        <end position="276"/>
    </location>
</feature>